<dbReference type="Gene3D" id="3.30.110.70">
    <property type="entry name" value="Hypothetical protein apc22750. Chain B"/>
    <property type="match status" value="1"/>
</dbReference>
<dbReference type="EMBL" id="JAAHFQ010001173">
    <property type="protein sequence ID" value="NER32314.1"/>
    <property type="molecule type" value="Genomic_DNA"/>
</dbReference>
<sequence length="42" mass="4582">LRMKEQAMAWGATQVVNVRMETTNIGTNSNGIEVIAYGTGIR</sequence>
<comment type="caution">
    <text evidence="2">The sequence shown here is derived from an EMBL/GenBank/DDBJ whole genome shotgun (WGS) entry which is preliminary data.</text>
</comment>
<dbReference type="AlphaFoldDB" id="A0A6B3NQ26"/>
<reference evidence="2" key="1">
    <citation type="submission" date="2019-11" db="EMBL/GenBank/DDBJ databases">
        <title>Genomic insights into an expanded diversity of filamentous marine cyanobacteria reveals the extraordinary biosynthetic potential of Moorea and Okeania.</title>
        <authorList>
            <person name="Ferreira Leao T."/>
            <person name="Wang M."/>
            <person name="Moss N."/>
            <person name="Da Silva R."/>
            <person name="Sanders J."/>
            <person name="Nurk S."/>
            <person name="Gurevich A."/>
            <person name="Humphrey G."/>
            <person name="Reher R."/>
            <person name="Zhu Q."/>
            <person name="Belda-Ferre P."/>
            <person name="Glukhov E."/>
            <person name="Rex R."/>
            <person name="Dorrestein P.C."/>
            <person name="Knight R."/>
            <person name="Pevzner P."/>
            <person name="Gerwick W.H."/>
            <person name="Gerwick L."/>
        </authorList>
    </citation>
    <scope>NUCLEOTIDE SEQUENCE</scope>
    <source>
        <strain evidence="2">SIO1C4</strain>
    </source>
</reference>
<feature type="non-terminal residue" evidence="2">
    <location>
        <position position="1"/>
    </location>
</feature>
<evidence type="ECO:0000313" key="2">
    <source>
        <dbReference type="EMBL" id="NER32314.1"/>
    </source>
</evidence>
<organism evidence="2">
    <name type="scientific">Symploca sp. SIO1C4</name>
    <dbReference type="NCBI Taxonomy" id="2607765"/>
    <lineage>
        <taxon>Bacteria</taxon>
        <taxon>Bacillati</taxon>
        <taxon>Cyanobacteriota</taxon>
        <taxon>Cyanophyceae</taxon>
        <taxon>Coleofasciculales</taxon>
        <taxon>Coleofasciculaceae</taxon>
        <taxon>Symploca</taxon>
    </lineage>
</organism>
<evidence type="ECO:0000256" key="1">
    <source>
        <dbReference type="ARBA" id="ARBA00010751"/>
    </source>
</evidence>
<name>A0A6B3NQ26_9CYAN</name>
<dbReference type="SUPFAM" id="SSF117782">
    <property type="entry name" value="YbjQ-like"/>
    <property type="match status" value="1"/>
</dbReference>
<proteinExistence type="inferred from homology"/>
<accession>A0A6B3NQ26</accession>
<gene>
    <name evidence="2" type="ORF">F6J89_33125</name>
</gene>
<protein>
    <submittedName>
        <fullName evidence="2">YbjQ family protein</fullName>
    </submittedName>
</protein>
<comment type="similarity">
    <text evidence="1">Belongs to the UPF0145 family.</text>
</comment>
<dbReference type="InterPro" id="IPR002765">
    <property type="entry name" value="UPF0145_YbjQ-like"/>
</dbReference>
<dbReference type="Pfam" id="PF01906">
    <property type="entry name" value="YbjQ_1"/>
    <property type="match status" value="1"/>
</dbReference>
<dbReference type="InterPro" id="IPR035439">
    <property type="entry name" value="UPF0145_dom_sf"/>
</dbReference>